<feature type="transmembrane region" description="Helical" evidence="2">
    <location>
        <begin position="80"/>
        <end position="97"/>
    </location>
</feature>
<evidence type="ECO:0000256" key="2">
    <source>
        <dbReference type="SAM" id="Phobius"/>
    </source>
</evidence>
<feature type="transmembrane region" description="Helical" evidence="2">
    <location>
        <begin position="206"/>
        <end position="225"/>
    </location>
</feature>
<keyword evidence="5" id="KW-1185">Reference proteome</keyword>
<keyword evidence="2" id="KW-1133">Transmembrane helix</keyword>
<protein>
    <submittedName>
        <fullName evidence="4">Uncharacterized protein</fullName>
    </submittedName>
</protein>
<evidence type="ECO:0000256" key="3">
    <source>
        <dbReference type="SAM" id="SignalP"/>
    </source>
</evidence>
<keyword evidence="3" id="KW-0732">Signal</keyword>
<feature type="transmembrane region" description="Helical" evidence="2">
    <location>
        <begin position="433"/>
        <end position="461"/>
    </location>
</feature>
<dbReference type="Proteomes" id="UP000053593">
    <property type="component" value="Unassembled WGS sequence"/>
</dbReference>
<dbReference type="EMBL" id="KN834762">
    <property type="protein sequence ID" value="KIK64257.1"/>
    <property type="molecule type" value="Genomic_DNA"/>
</dbReference>
<proteinExistence type="predicted"/>
<accession>A0A0D0CWK3</accession>
<feature type="region of interest" description="Disordered" evidence="1">
    <location>
        <begin position="308"/>
        <end position="343"/>
    </location>
</feature>
<organism evidence="4 5">
    <name type="scientific">Collybiopsis luxurians FD-317 M1</name>
    <dbReference type="NCBI Taxonomy" id="944289"/>
    <lineage>
        <taxon>Eukaryota</taxon>
        <taxon>Fungi</taxon>
        <taxon>Dikarya</taxon>
        <taxon>Basidiomycota</taxon>
        <taxon>Agaricomycotina</taxon>
        <taxon>Agaricomycetes</taxon>
        <taxon>Agaricomycetidae</taxon>
        <taxon>Agaricales</taxon>
        <taxon>Marasmiineae</taxon>
        <taxon>Omphalotaceae</taxon>
        <taxon>Collybiopsis</taxon>
        <taxon>Collybiopsis luxurians</taxon>
    </lineage>
</organism>
<dbReference type="AlphaFoldDB" id="A0A0D0CWK3"/>
<feature type="transmembrane region" description="Helical" evidence="2">
    <location>
        <begin position="43"/>
        <end position="59"/>
    </location>
</feature>
<dbReference type="PANTHER" id="PTHR35043">
    <property type="entry name" value="TRANSCRIPTION FACTOR DOMAIN-CONTAINING PROTEIN"/>
    <property type="match status" value="1"/>
</dbReference>
<feature type="transmembrane region" description="Helical" evidence="2">
    <location>
        <begin position="473"/>
        <end position="494"/>
    </location>
</feature>
<feature type="transmembrane region" description="Helical" evidence="2">
    <location>
        <begin position="506"/>
        <end position="526"/>
    </location>
</feature>
<evidence type="ECO:0000256" key="1">
    <source>
        <dbReference type="SAM" id="MobiDB-lite"/>
    </source>
</evidence>
<gene>
    <name evidence="4" type="ORF">GYMLUDRAFT_437380</name>
</gene>
<dbReference type="PANTHER" id="PTHR35043:SF7">
    <property type="entry name" value="TRANSCRIPTION FACTOR DOMAIN-CONTAINING PROTEIN"/>
    <property type="match status" value="1"/>
</dbReference>
<keyword evidence="2" id="KW-0472">Membrane</keyword>
<sequence length="546" mass="61783">MLIFVLLLLIRTAVTLPTALSTAASDSIPQAGSSDATRSTSEIVWSCITTIFACTWVAVHPNVPFIHASNRELLWRRAKILAVALIAPEFVIIWAANQLRSAFHAVRTLREFDACQHWTMTHGMFLVMGGFMLTDASGKISQVLQEKNLAHLLFQGDIVLPHISESEIMDRSKGDALAKTLVLIQTTWFIAQVISRAVLHLPITELELTTVAFALLNFFTYALWWKKPLDVRYPILVALLPTHESEVIFRRQRSEPEGENVDRDDTISQGSTDWVSWFSSELAQFQNLRTHFYSQVTEEVHTMNINSRRIDGDTEGGSYSCSQSPAEAPDKNNTDNFQRVSSSLTSTSLSSAPEVGLQAHSAISDWEEGREPFLSKASSFITSVWAYFLGLFRGFIMPAPNLSSDEDHRYTNNVPLFYAGPRRPVLLETASRFSFYFGSMVLEMFIGTLFGSIHCAAWAFHFPSKLERDLWRTMSLCITVAPLAMIFGVIPVFINRYLYLTRITRWLFVVYILARLMILVMAFVLLRDLPEAAFQEIQWTTYIPHV</sequence>
<dbReference type="HOGENOM" id="CLU_022883_6_1_1"/>
<feature type="chain" id="PRO_5013266325" evidence="3">
    <location>
        <begin position="16"/>
        <end position="546"/>
    </location>
</feature>
<dbReference type="OrthoDB" id="9451547at2759"/>
<evidence type="ECO:0000313" key="5">
    <source>
        <dbReference type="Proteomes" id="UP000053593"/>
    </source>
</evidence>
<name>A0A0D0CWK3_9AGAR</name>
<evidence type="ECO:0000313" key="4">
    <source>
        <dbReference type="EMBL" id="KIK64257.1"/>
    </source>
</evidence>
<keyword evidence="2" id="KW-0812">Transmembrane</keyword>
<reference evidence="4 5" key="1">
    <citation type="submission" date="2014-04" db="EMBL/GenBank/DDBJ databases">
        <title>Evolutionary Origins and Diversification of the Mycorrhizal Mutualists.</title>
        <authorList>
            <consortium name="DOE Joint Genome Institute"/>
            <consortium name="Mycorrhizal Genomics Consortium"/>
            <person name="Kohler A."/>
            <person name="Kuo A."/>
            <person name="Nagy L.G."/>
            <person name="Floudas D."/>
            <person name="Copeland A."/>
            <person name="Barry K.W."/>
            <person name="Cichocki N."/>
            <person name="Veneault-Fourrey C."/>
            <person name="LaButti K."/>
            <person name="Lindquist E.A."/>
            <person name="Lipzen A."/>
            <person name="Lundell T."/>
            <person name="Morin E."/>
            <person name="Murat C."/>
            <person name="Riley R."/>
            <person name="Ohm R."/>
            <person name="Sun H."/>
            <person name="Tunlid A."/>
            <person name="Henrissat B."/>
            <person name="Grigoriev I.V."/>
            <person name="Hibbett D.S."/>
            <person name="Martin F."/>
        </authorList>
    </citation>
    <scope>NUCLEOTIDE SEQUENCE [LARGE SCALE GENOMIC DNA]</scope>
    <source>
        <strain evidence="4 5">FD-317 M1</strain>
    </source>
</reference>
<feature type="signal peptide" evidence="3">
    <location>
        <begin position="1"/>
        <end position="15"/>
    </location>
</feature>